<reference evidence="2" key="2">
    <citation type="journal article" date="2024" name="Plant">
        <title>Genomic evolution and insights into agronomic trait innovations of Sesamum species.</title>
        <authorList>
            <person name="Miao H."/>
            <person name="Wang L."/>
            <person name="Qu L."/>
            <person name="Liu H."/>
            <person name="Sun Y."/>
            <person name="Le M."/>
            <person name="Wang Q."/>
            <person name="Wei S."/>
            <person name="Zheng Y."/>
            <person name="Lin W."/>
            <person name="Duan Y."/>
            <person name="Cao H."/>
            <person name="Xiong S."/>
            <person name="Wang X."/>
            <person name="Wei L."/>
            <person name="Li C."/>
            <person name="Ma Q."/>
            <person name="Ju M."/>
            <person name="Zhao R."/>
            <person name="Li G."/>
            <person name="Mu C."/>
            <person name="Tian Q."/>
            <person name="Mei H."/>
            <person name="Zhang T."/>
            <person name="Gao T."/>
            <person name="Zhang H."/>
        </authorList>
    </citation>
    <scope>NUCLEOTIDE SEQUENCE</scope>
    <source>
        <strain evidence="2">G02</strain>
    </source>
</reference>
<protein>
    <recommendedName>
        <fullName evidence="3">Reverse transcriptase domain-containing protein</fullName>
    </recommendedName>
</protein>
<comment type="caution">
    <text evidence="2">The sequence shown here is derived from an EMBL/GenBank/DDBJ whole genome shotgun (WGS) entry which is preliminary data.</text>
</comment>
<evidence type="ECO:0000256" key="1">
    <source>
        <dbReference type="SAM" id="MobiDB-lite"/>
    </source>
</evidence>
<sequence length="235" mass="26431">MQLGDVSLEKVNTSLYGFAGEVVHPRGMILLPLTIGRGTTRKTYLLKFLVVDVLSAYNVILGTPTLNTFQAVISTYHMKIMFPTPDGVGEVQGDHFQSRRCYVEAICKGQKWSVDDALDQVPPSKKGRTPEVENSKETETPAKVQLAEELLNIEIIPGNLDKTTRIGSHLGKYAKKEITLCLQRNADIFAWTPQDLEGIDHQVITHHLNIDPSYKPVKQKKRHFGPEKDKIIRQK</sequence>
<dbReference type="PANTHER" id="PTHR33240">
    <property type="entry name" value="OS08G0508500 PROTEIN"/>
    <property type="match status" value="1"/>
</dbReference>
<reference evidence="2" key="1">
    <citation type="submission" date="2020-06" db="EMBL/GenBank/DDBJ databases">
        <authorList>
            <person name="Li T."/>
            <person name="Hu X."/>
            <person name="Zhang T."/>
            <person name="Song X."/>
            <person name="Zhang H."/>
            <person name="Dai N."/>
            <person name="Sheng W."/>
            <person name="Hou X."/>
            <person name="Wei L."/>
        </authorList>
    </citation>
    <scope>NUCLEOTIDE SEQUENCE</scope>
    <source>
        <strain evidence="2">G02</strain>
        <tissue evidence="2">Leaf</tissue>
    </source>
</reference>
<feature type="region of interest" description="Disordered" evidence="1">
    <location>
        <begin position="118"/>
        <end position="140"/>
    </location>
</feature>
<dbReference type="PANTHER" id="PTHR33240:SF15">
    <property type="entry name" value="GAG-PRO-LIKE PROTEIN"/>
    <property type="match status" value="1"/>
</dbReference>
<evidence type="ECO:0008006" key="3">
    <source>
        <dbReference type="Google" id="ProtNLM"/>
    </source>
</evidence>
<proteinExistence type="predicted"/>
<evidence type="ECO:0000313" key="2">
    <source>
        <dbReference type="EMBL" id="KAL0400277.1"/>
    </source>
</evidence>
<gene>
    <name evidence="2" type="ORF">Sradi_2371000</name>
</gene>
<accession>A0AAW2T6N5</accession>
<dbReference type="EMBL" id="JACGWJ010000009">
    <property type="protein sequence ID" value="KAL0400277.1"/>
    <property type="molecule type" value="Genomic_DNA"/>
</dbReference>
<dbReference type="AlphaFoldDB" id="A0AAW2T6N5"/>
<feature type="compositionally biased region" description="Basic and acidic residues" evidence="1">
    <location>
        <begin position="128"/>
        <end position="140"/>
    </location>
</feature>
<organism evidence="2">
    <name type="scientific">Sesamum radiatum</name>
    <name type="common">Black benniseed</name>
    <dbReference type="NCBI Taxonomy" id="300843"/>
    <lineage>
        <taxon>Eukaryota</taxon>
        <taxon>Viridiplantae</taxon>
        <taxon>Streptophyta</taxon>
        <taxon>Embryophyta</taxon>
        <taxon>Tracheophyta</taxon>
        <taxon>Spermatophyta</taxon>
        <taxon>Magnoliopsida</taxon>
        <taxon>eudicotyledons</taxon>
        <taxon>Gunneridae</taxon>
        <taxon>Pentapetalae</taxon>
        <taxon>asterids</taxon>
        <taxon>lamiids</taxon>
        <taxon>Lamiales</taxon>
        <taxon>Pedaliaceae</taxon>
        <taxon>Sesamum</taxon>
    </lineage>
</organism>
<name>A0AAW2T6N5_SESRA</name>